<protein>
    <recommendedName>
        <fullName evidence="9">Pyruvate:ferredoxin oxidoreductase</fullName>
        <ecNumber evidence="9">1.2.7.1</ecNumber>
    </recommendedName>
    <alternativeName>
        <fullName evidence="9">Pyruvate synthase</fullName>
    </alternativeName>
</protein>
<dbReference type="Gene3D" id="3.30.70.20">
    <property type="match status" value="1"/>
</dbReference>
<evidence type="ECO:0000256" key="4">
    <source>
        <dbReference type="ARBA" id="ARBA00022723"/>
    </source>
</evidence>
<dbReference type="InterPro" id="IPR002880">
    <property type="entry name" value="Pyrv_Fd/Flavodoxin_OxRdtase_N"/>
</dbReference>
<evidence type="ECO:0000256" key="8">
    <source>
        <dbReference type="ARBA" id="ARBA00023014"/>
    </source>
</evidence>
<dbReference type="CDD" id="cd07034">
    <property type="entry name" value="TPP_PYR_PFOR_IOR-alpha_like"/>
    <property type="match status" value="1"/>
</dbReference>
<dbReference type="PANTHER" id="PTHR32154">
    <property type="entry name" value="PYRUVATE-FLAVODOXIN OXIDOREDUCTASE-RELATED"/>
    <property type="match status" value="1"/>
</dbReference>
<keyword evidence="12" id="KW-1185">Reference proteome</keyword>
<feature type="domain" description="4Fe-4S ferredoxin-type" evidence="10">
    <location>
        <begin position="738"/>
        <end position="769"/>
    </location>
</feature>
<dbReference type="EC" id="1.2.7.1" evidence="9"/>
<sequence>MGKKVMKTMDGNTAAAYVAYAFTDVAAIYPITPSSNMAEAVDEWAANGQKNIFGQPVLVSELQSEGGAAGAVHGSLQAGALTTTFTASQGLLLMIPNMYKIAGELLPGVFHVSARALASHALSIFGDHSDVMSARQTGFAFLASCSVQEVMDLGGVAHMAAIKSRIPFVHFFDGFRTSHEVQKIEVIDYADFDRLVDHDAIKAFRNNALSPEHPLTRGTAQNPDIFFQARESSNRFYDAVPEIVADYMEKISELTGRTYKPFDYYGAPDAERVIVAMGSVIEAAEETVDYLAEKGEKVGLIKVRLYRPWAPKYFFDILPESVKKIAVLDRTKEPGSDGEPLYKDVRAMFYEMENAPIVVGGRYGLGSKDTTPTHIKRVYDELKNEKPANNFTIGIVDDVTNLSLNVEENIVAENKDTIRCKFWGLGSDGTVGANKNAIKIIGDNTDMYAQGYFSYDSKKSGGITVSHLRFGKSPIRATYLIDEADYVACHNQSYVYQYDLLKGLKKGGTFVLNCKWTQEEVAALLPADMKKYIAKNEINFYTIDATSIAEEIGLGNRINMIMQAAFFKLAAVIDLDDAVRYLKEAIKKSYGSKGQKIVDLNNKAVDYGIEKLAKISVPADWANAEEGVKVEAKGEPSFIKDILRPIAAQKGDDLPVSTFKGIEDGSFEPGTAAYEKRGIAVNIPEWQIDNCIQCNQCSYVCPHAAIRPFLLTDEEVANAPEGLETKKAIGKGLEGLNYKIQVSPYDCTGCGNCADVCPSKQKALVMKPIETQVDPQAENWAYVVDLPVKDDKMPLGSVKGSQFAQPLFEFSGACAGCGETPYIKAVTQLYGDRMMIANATGCSSIWGGSAPSTPYTTNAEGKGPAWANSLFEDNAEYGHGMAIAVRRIREAMVENFQKLIDMNVDSTVNEAFTAWIEGMDDADASKAAAEKVLAVLENNSVTDSAAKELLAYAENHKDYLVKRSVWIVGGDGWAYDIGFGGLDHVLASGENVNVLVFDTEVYSNTGGQASKSTPVGAVAKFAASGMKVKKKDLGMMATTYGYVYVAQVSMGANQNHFMKVLQEAEAYEGPSLIICYSPCIAHGIKTGMGTTQRRMKEAVEAGYWHLWRFDPRVGAEGKNPFFLDSKEPTGSFRDFLMAETRYTSLMASDSESADELFKIAEVQAKNRYEGYVRLAKMEY</sequence>
<proteinExistence type="inferred from homology"/>
<keyword evidence="7" id="KW-0408">Iron</keyword>
<accession>A0ABS2MR85</accession>
<dbReference type="Proteomes" id="UP000767854">
    <property type="component" value="Unassembled WGS sequence"/>
</dbReference>
<evidence type="ECO:0000256" key="2">
    <source>
        <dbReference type="ARBA" id="ARBA00022448"/>
    </source>
</evidence>
<dbReference type="InterPro" id="IPR017896">
    <property type="entry name" value="4Fe4S_Fe-S-bd"/>
</dbReference>
<evidence type="ECO:0000256" key="3">
    <source>
        <dbReference type="ARBA" id="ARBA00022485"/>
    </source>
</evidence>
<dbReference type="SUPFAM" id="SSF52922">
    <property type="entry name" value="TK C-terminal domain-like"/>
    <property type="match status" value="1"/>
</dbReference>
<dbReference type="NCBIfam" id="TIGR02176">
    <property type="entry name" value="pyruv_ox_red"/>
    <property type="match status" value="1"/>
</dbReference>
<dbReference type="Pfam" id="PF17147">
    <property type="entry name" value="PFOR_II"/>
    <property type="match status" value="1"/>
</dbReference>
<evidence type="ECO:0000256" key="6">
    <source>
        <dbReference type="ARBA" id="ARBA00023002"/>
    </source>
</evidence>
<dbReference type="InterPro" id="IPR019456">
    <property type="entry name" value="Pyrv-flavodox_OxRtase_EKR"/>
</dbReference>
<dbReference type="InterPro" id="IPR050722">
    <property type="entry name" value="Pyruvate:ferred/Flavod_OxRd"/>
</dbReference>
<comment type="similarity">
    <text evidence="1 9">Belongs to the pyruvate:ferredoxin/flavodoxin oxidoreductase family.</text>
</comment>
<dbReference type="InterPro" id="IPR009014">
    <property type="entry name" value="Transketo_C/PFOR_II"/>
</dbReference>
<evidence type="ECO:0000313" key="12">
    <source>
        <dbReference type="Proteomes" id="UP000767854"/>
    </source>
</evidence>
<dbReference type="Pfam" id="PF10371">
    <property type="entry name" value="EKR"/>
    <property type="match status" value="1"/>
</dbReference>
<dbReference type="RefSeq" id="WP_204663814.1">
    <property type="nucleotide sequence ID" value="NZ_JAFBDT010000009.1"/>
</dbReference>
<dbReference type="InterPro" id="IPR017900">
    <property type="entry name" value="4Fe4S_Fe_S_CS"/>
</dbReference>
<keyword evidence="3" id="KW-0004">4Fe-4S</keyword>
<dbReference type="SMART" id="SM00890">
    <property type="entry name" value="EKR"/>
    <property type="match status" value="1"/>
</dbReference>
<dbReference type="Gene3D" id="4.10.780.10">
    <property type="entry name" value="Pyruvate-flavodoxin oxidoreductase, EKR domain"/>
    <property type="match status" value="1"/>
</dbReference>
<dbReference type="PIRSF" id="PIRSF000159">
    <property type="entry name" value="NifJ"/>
    <property type="match status" value="1"/>
</dbReference>
<keyword evidence="8" id="KW-0411">Iron-sulfur</keyword>
<dbReference type="PANTHER" id="PTHR32154:SF0">
    <property type="entry name" value="PYRUVATE-FLAVODOXIN OXIDOREDUCTASE-RELATED"/>
    <property type="match status" value="1"/>
</dbReference>
<dbReference type="InterPro" id="IPR019752">
    <property type="entry name" value="Pyrv/ketoisovalerate_OxRed_cat"/>
</dbReference>
<dbReference type="EMBL" id="JAFBDT010000009">
    <property type="protein sequence ID" value="MBM7561882.1"/>
    <property type="molecule type" value="Genomic_DNA"/>
</dbReference>
<evidence type="ECO:0000256" key="9">
    <source>
        <dbReference type="PIRNR" id="PIRNR000159"/>
    </source>
</evidence>
<dbReference type="SUPFAM" id="SSF52518">
    <property type="entry name" value="Thiamin diphosphate-binding fold (THDP-binding)"/>
    <property type="match status" value="2"/>
</dbReference>
<reference evidence="11 12" key="1">
    <citation type="submission" date="2021-01" db="EMBL/GenBank/DDBJ databases">
        <title>Genomic Encyclopedia of Type Strains, Phase IV (KMG-IV): sequencing the most valuable type-strain genomes for metagenomic binning, comparative biology and taxonomic classification.</title>
        <authorList>
            <person name="Goeker M."/>
        </authorList>
    </citation>
    <scope>NUCLEOTIDE SEQUENCE [LARGE SCALE GENOMIC DNA]</scope>
    <source>
        <strain evidence="11 12">DSM 24436</strain>
    </source>
</reference>
<dbReference type="Pfam" id="PF12838">
    <property type="entry name" value="Fer4_7"/>
    <property type="match status" value="1"/>
</dbReference>
<keyword evidence="5 9" id="KW-0249">Electron transport</keyword>
<dbReference type="Pfam" id="PF01855">
    <property type="entry name" value="POR_N"/>
    <property type="match status" value="1"/>
</dbReference>
<dbReference type="Gene3D" id="3.40.50.920">
    <property type="match status" value="1"/>
</dbReference>
<evidence type="ECO:0000256" key="7">
    <source>
        <dbReference type="ARBA" id="ARBA00023004"/>
    </source>
</evidence>
<dbReference type="CDD" id="cd03377">
    <property type="entry name" value="TPP_PFOR_PNO"/>
    <property type="match status" value="1"/>
</dbReference>
<comment type="catalytic activity">
    <reaction evidence="9">
        <text>2 oxidized [2Fe-2S]-[ferredoxin] + pyruvate + CoA = 2 reduced [2Fe-2S]-[ferredoxin] + acetyl-CoA + CO2 + H(+)</text>
        <dbReference type="Rhea" id="RHEA:12765"/>
        <dbReference type="Rhea" id="RHEA-COMP:10000"/>
        <dbReference type="Rhea" id="RHEA-COMP:10001"/>
        <dbReference type="ChEBI" id="CHEBI:15361"/>
        <dbReference type="ChEBI" id="CHEBI:15378"/>
        <dbReference type="ChEBI" id="CHEBI:16526"/>
        <dbReference type="ChEBI" id="CHEBI:33737"/>
        <dbReference type="ChEBI" id="CHEBI:33738"/>
        <dbReference type="ChEBI" id="CHEBI:57287"/>
        <dbReference type="ChEBI" id="CHEBI:57288"/>
        <dbReference type="EC" id="1.2.7.1"/>
    </reaction>
</comment>
<dbReference type="Pfam" id="PF02775">
    <property type="entry name" value="TPP_enzyme_C"/>
    <property type="match status" value="1"/>
</dbReference>
<dbReference type="Gene3D" id="3.40.50.970">
    <property type="match status" value="2"/>
</dbReference>
<dbReference type="InterPro" id="IPR002869">
    <property type="entry name" value="Pyrv_flavodox_OxRed_cen"/>
</dbReference>
<dbReference type="InterPro" id="IPR033412">
    <property type="entry name" value="PFOR_II"/>
</dbReference>
<dbReference type="SUPFAM" id="SSF53323">
    <property type="entry name" value="Pyruvate-ferredoxin oxidoreductase, PFOR, domain III"/>
    <property type="match status" value="1"/>
</dbReference>
<evidence type="ECO:0000259" key="10">
    <source>
        <dbReference type="PROSITE" id="PS51379"/>
    </source>
</evidence>
<name>A0ABS2MR85_9FIRM</name>
<keyword evidence="4" id="KW-0479">Metal-binding</keyword>
<evidence type="ECO:0000256" key="5">
    <source>
        <dbReference type="ARBA" id="ARBA00022982"/>
    </source>
</evidence>
<gene>
    <name evidence="11" type="ORF">JOC49_001423</name>
</gene>
<dbReference type="InterPro" id="IPR011766">
    <property type="entry name" value="TPP_enzyme_TPP-bd"/>
</dbReference>
<dbReference type="InterPro" id="IPR037112">
    <property type="entry name" value="Pyrv-flavodox_OxR_EKR_sf"/>
</dbReference>
<comment type="caution">
    <text evidence="11">The sequence shown here is derived from an EMBL/GenBank/DDBJ whole genome shotgun (WGS) entry which is preliminary data.</text>
</comment>
<keyword evidence="11" id="KW-0670">Pyruvate</keyword>
<feature type="domain" description="4Fe-4S ferredoxin-type" evidence="10">
    <location>
        <begin position="682"/>
        <end position="711"/>
    </location>
</feature>
<dbReference type="Gene3D" id="3.40.920.10">
    <property type="entry name" value="Pyruvate-ferredoxin oxidoreductase, PFOR, domain III"/>
    <property type="match status" value="1"/>
</dbReference>
<keyword evidence="6 9" id="KW-0560">Oxidoreductase</keyword>
<dbReference type="PROSITE" id="PS00198">
    <property type="entry name" value="4FE4S_FER_1"/>
    <property type="match status" value="1"/>
</dbReference>
<dbReference type="SUPFAM" id="SSF54862">
    <property type="entry name" value="4Fe-4S ferredoxins"/>
    <property type="match status" value="1"/>
</dbReference>
<dbReference type="GO" id="GO:0019164">
    <property type="term" value="F:pyruvate synthase activity"/>
    <property type="evidence" value="ECO:0007669"/>
    <property type="project" value="UniProtKB-EC"/>
</dbReference>
<dbReference type="PROSITE" id="PS51379">
    <property type="entry name" value="4FE4S_FER_2"/>
    <property type="match status" value="2"/>
</dbReference>
<evidence type="ECO:0000256" key="1">
    <source>
        <dbReference type="ARBA" id="ARBA00009032"/>
    </source>
</evidence>
<evidence type="ECO:0000313" key="11">
    <source>
        <dbReference type="EMBL" id="MBM7561882.1"/>
    </source>
</evidence>
<dbReference type="Pfam" id="PF01558">
    <property type="entry name" value="POR"/>
    <property type="match status" value="1"/>
</dbReference>
<dbReference type="InterPro" id="IPR029061">
    <property type="entry name" value="THDP-binding"/>
</dbReference>
<organism evidence="11 12">
    <name type="scientific">Fusibacter tunisiensis</name>
    <dbReference type="NCBI Taxonomy" id="1008308"/>
    <lineage>
        <taxon>Bacteria</taxon>
        <taxon>Bacillati</taxon>
        <taxon>Bacillota</taxon>
        <taxon>Clostridia</taxon>
        <taxon>Eubacteriales</taxon>
        <taxon>Eubacteriales Family XII. Incertae Sedis</taxon>
        <taxon>Fusibacter</taxon>
    </lineage>
</organism>
<keyword evidence="2 9" id="KW-0813">Transport</keyword>
<dbReference type="InterPro" id="IPR011895">
    <property type="entry name" value="Pyrv_flavodox_OxRed"/>
</dbReference>